<organism evidence="2 3">
    <name type="scientific">Planctomicrobium piriforme</name>
    <dbReference type="NCBI Taxonomy" id="1576369"/>
    <lineage>
        <taxon>Bacteria</taxon>
        <taxon>Pseudomonadati</taxon>
        <taxon>Planctomycetota</taxon>
        <taxon>Planctomycetia</taxon>
        <taxon>Planctomycetales</taxon>
        <taxon>Planctomycetaceae</taxon>
        <taxon>Planctomicrobium</taxon>
    </lineage>
</organism>
<keyword evidence="3" id="KW-1185">Reference proteome</keyword>
<protein>
    <submittedName>
        <fullName evidence="2">Uncharacterized protein</fullName>
    </submittedName>
</protein>
<reference evidence="3" key="1">
    <citation type="submission" date="2016-10" db="EMBL/GenBank/DDBJ databases">
        <authorList>
            <person name="Varghese N."/>
            <person name="Submissions S."/>
        </authorList>
    </citation>
    <scope>NUCLEOTIDE SEQUENCE [LARGE SCALE GENOMIC DNA]</scope>
    <source>
        <strain evidence="3">DSM 26348</strain>
    </source>
</reference>
<dbReference type="AlphaFoldDB" id="A0A1I3KV52"/>
<keyword evidence="1" id="KW-0812">Transmembrane</keyword>
<keyword evidence="1" id="KW-1133">Transmembrane helix</keyword>
<name>A0A1I3KV52_9PLAN</name>
<dbReference type="STRING" id="1576369.SAMN05421753_11245"/>
<feature type="transmembrane region" description="Helical" evidence="1">
    <location>
        <begin position="74"/>
        <end position="92"/>
    </location>
</feature>
<evidence type="ECO:0000313" key="3">
    <source>
        <dbReference type="Proteomes" id="UP000199518"/>
    </source>
</evidence>
<dbReference type="EMBL" id="FOQD01000012">
    <property type="protein sequence ID" value="SFI75995.1"/>
    <property type="molecule type" value="Genomic_DNA"/>
</dbReference>
<dbReference type="Proteomes" id="UP000199518">
    <property type="component" value="Unassembled WGS sequence"/>
</dbReference>
<accession>A0A1I3KV52</accession>
<feature type="transmembrane region" description="Helical" evidence="1">
    <location>
        <begin position="104"/>
        <end position="128"/>
    </location>
</feature>
<sequence length="170" mass="18469">MINQAGLGRTFGLSYGGQRSGRVSKLLFRLDQLGRMLFAIGCAITIVFACLHIVGHYRYVLNDCRTPPPLPPQVTRISISVAVVLGGLIGWLKNIELPPAVARGTVVSLQVMGVGLAINWSVVVLSGFREMDFGTYFVPFLLVLALLLGVSEGLIHRRLRALSGDPPDRE</sequence>
<feature type="transmembrane region" description="Helical" evidence="1">
    <location>
        <begin position="134"/>
        <end position="155"/>
    </location>
</feature>
<proteinExistence type="predicted"/>
<feature type="transmembrane region" description="Helical" evidence="1">
    <location>
        <begin position="36"/>
        <end position="54"/>
    </location>
</feature>
<gene>
    <name evidence="2" type="ORF">SAMN05421753_11245</name>
</gene>
<evidence type="ECO:0000313" key="2">
    <source>
        <dbReference type="EMBL" id="SFI75995.1"/>
    </source>
</evidence>
<evidence type="ECO:0000256" key="1">
    <source>
        <dbReference type="SAM" id="Phobius"/>
    </source>
</evidence>
<keyword evidence="1" id="KW-0472">Membrane</keyword>